<sequence length="339" mass="35638">MIKVFYLLAFAAGMGSVAPSYSASLPALSYTTETKGPVPIPPSERTLQTITAQPYFKVSDKGLQLEGAVFDLQGDLRFVDVFGDRVYRLTRDLKLTSFATPPGFAPAGLAVHKDGRLFIAGLGNFKDSGGIIATKADGSDVETIIPPSAGFLVDDLDFDAKGGFYFTDFRGNTSDPKGGVLYVSPDGKTITPVLPNLAVANGVAIGPDGKTLWADELSAGALHKVELSDATTIAPFGTSIPYHFIGPAPDSMRVDSDGNVYVAIYGQGRILVFNSTGIPIGQILIPGRETGHNLRSTSMAFRPGTNELLILASDAQGGQGCSIYHVTAFAKGASTFAHP</sequence>
<dbReference type="InterPro" id="IPR011042">
    <property type="entry name" value="6-blade_b-propeller_TolB-like"/>
</dbReference>
<accession>A0ABY7NIM8</accession>
<dbReference type="PANTHER" id="PTHR47572">
    <property type="entry name" value="LIPOPROTEIN-RELATED"/>
    <property type="match status" value="1"/>
</dbReference>
<dbReference type="Gene3D" id="2.120.10.30">
    <property type="entry name" value="TolB, C-terminal domain"/>
    <property type="match status" value="1"/>
</dbReference>
<feature type="chain" id="PRO_5046605052" evidence="2">
    <location>
        <begin position="23"/>
        <end position="339"/>
    </location>
</feature>
<dbReference type="EMBL" id="CP115174">
    <property type="protein sequence ID" value="WBO21334.1"/>
    <property type="molecule type" value="Genomic_DNA"/>
</dbReference>
<keyword evidence="1" id="KW-0378">Hydrolase</keyword>
<protein>
    <submittedName>
        <fullName evidence="4">SMP-30/gluconolactonase/LRE family protein</fullName>
    </submittedName>
</protein>
<gene>
    <name evidence="4" type="ORF">PBT88_14215</name>
</gene>
<feature type="domain" description="SMP-30/Gluconolactonase/LRE-like region" evidence="3">
    <location>
        <begin position="66"/>
        <end position="289"/>
    </location>
</feature>
<keyword evidence="5" id="KW-1185">Reference proteome</keyword>
<dbReference type="SUPFAM" id="SSF63829">
    <property type="entry name" value="Calcium-dependent phosphotriesterase"/>
    <property type="match status" value="1"/>
</dbReference>
<evidence type="ECO:0000256" key="1">
    <source>
        <dbReference type="ARBA" id="ARBA00022801"/>
    </source>
</evidence>
<dbReference type="RefSeq" id="WP_270075983.1">
    <property type="nucleotide sequence ID" value="NZ_CP115174.1"/>
</dbReference>
<evidence type="ECO:0000313" key="5">
    <source>
        <dbReference type="Proteomes" id="UP001210865"/>
    </source>
</evidence>
<keyword evidence="2" id="KW-0732">Signal</keyword>
<feature type="signal peptide" evidence="2">
    <location>
        <begin position="1"/>
        <end position="22"/>
    </location>
</feature>
<proteinExistence type="predicted"/>
<dbReference type="Proteomes" id="UP001210865">
    <property type="component" value="Chromosome"/>
</dbReference>
<dbReference type="InterPro" id="IPR051262">
    <property type="entry name" value="SMP-30/CGR1_Lactonase"/>
</dbReference>
<dbReference type="PANTHER" id="PTHR47572:SF4">
    <property type="entry name" value="LACTONASE DRP35"/>
    <property type="match status" value="1"/>
</dbReference>
<name>A0ABY7NIM8_9SPHN</name>
<dbReference type="Pfam" id="PF08450">
    <property type="entry name" value="SGL"/>
    <property type="match status" value="1"/>
</dbReference>
<reference evidence="4 5" key="1">
    <citation type="submission" date="2022-12" db="EMBL/GenBank/DDBJ databases">
        <title>Sphingomonas abieness sp. nov., an endophytic bacterium isolated from Abies koreana.</title>
        <authorList>
            <person name="Jiang L."/>
            <person name="Lee J."/>
        </authorList>
    </citation>
    <scope>NUCLEOTIDE SEQUENCE [LARGE SCALE GENOMIC DNA]</scope>
    <source>
        <strain evidence="5">PAMB 00755</strain>
    </source>
</reference>
<evidence type="ECO:0000259" key="3">
    <source>
        <dbReference type="Pfam" id="PF08450"/>
    </source>
</evidence>
<evidence type="ECO:0000313" key="4">
    <source>
        <dbReference type="EMBL" id="WBO21334.1"/>
    </source>
</evidence>
<evidence type="ECO:0000256" key="2">
    <source>
        <dbReference type="SAM" id="SignalP"/>
    </source>
</evidence>
<dbReference type="InterPro" id="IPR013658">
    <property type="entry name" value="SGL"/>
</dbReference>
<organism evidence="4 5">
    <name type="scientific">Sphingomonas abietis</name>
    <dbReference type="NCBI Taxonomy" id="3012344"/>
    <lineage>
        <taxon>Bacteria</taxon>
        <taxon>Pseudomonadati</taxon>
        <taxon>Pseudomonadota</taxon>
        <taxon>Alphaproteobacteria</taxon>
        <taxon>Sphingomonadales</taxon>
        <taxon>Sphingomonadaceae</taxon>
        <taxon>Sphingomonas</taxon>
    </lineage>
</organism>